<keyword evidence="2" id="KW-0808">Transferase</keyword>
<evidence type="ECO:0000313" key="3">
    <source>
        <dbReference type="Proteomes" id="UP000548326"/>
    </source>
</evidence>
<keyword evidence="1" id="KW-0812">Transmembrane</keyword>
<reference evidence="2 3" key="1">
    <citation type="submission" date="2020-08" db="EMBL/GenBank/DDBJ databases">
        <title>Genomic Encyclopedia of Type Strains, Phase IV (KMG-V): Genome sequencing to study the core and pangenomes of soil and plant-associated prokaryotes.</title>
        <authorList>
            <person name="Whitman W."/>
        </authorList>
    </citation>
    <scope>NUCLEOTIDE SEQUENCE [LARGE SCALE GENOMIC DNA]</scope>
    <source>
        <strain evidence="2 3">MP601</strain>
    </source>
</reference>
<sequence>MEDYEVISTDDILIKYDSFLKKQGENERRAKIRLIYSFGFIFTPFGKHFSNPFFKNSIKIGIISLTYSEIHSYLSSTFPLTKKNEDFEALISESIYPKRRNYVFLSLSLSAGLLLFVSSLILLYFFTRQSNFILLGTIFSTCLIYYWIAYQTGMVDQSRTAELYLKRGVLIQLFSVSSILLTLFLIYWNYSSPLIFLVYFFYLILFGYFNLIATKNLKNEWWQIKGVYVIRKYYNKV</sequence>
<keyword evidence="1" id="KW-1133">Transmembrane helix</keyword>
<accession>A0A841JKG2</accession>
<feature type="transmembrane region" description="Helical" evidence="1">
    <location>
        <begin position="102"/>
        <end position="126"/>
    </location>
</feature>
<keyword evidence="2" id="KW-0418">Kinase</keyword>
<comment type="caution">
    <text evidence="2">The sequence shown here is derived from an EMBL/GenBank/DDBJ whole genome shotgun (WGS) entry which is preliminary data.</text>
</comment>
<dbReference type="AlphaFoldDB" id="A0A841JKG2"/>
<feature type="transmembrane region" description="Helical" evidence="1">
    <location>
        <begin position="132"/>
        <end position="148"/>
    </location>
</feature>
<organism evidence="2 3">
    <name type="scientific">Mucilaginibacter lappiensis</name>
    <dbReference type="NCBI Taxonomy" id="354630"/>
    <lineage>
        <taxon>Bacteria</taxon>
        <taxon>Pseudomonadati</taxon>
        <taxon>Bacteroidota</taxon>
        <taxon>Sphingobacteriia</taxon>
        <taxon>Sphingobacteriales</taxon>
        <taxon>Sphingobacteriaceae</taxon>
        <taxon>Mucilaginibacter</taxon>
    </lineage>
</organism>
<feature type="transmembrane region" description="Helical" evidence="1">
    <location>
        <begin position="194"/>
        <end position="213"/>
    </location>
</feature>
<keyword evidence="1" id="KW-0472">Membrane</keyword>
<evidence type="ECO:0000256" key="1">
    <source>
        <dbReference type="SAM" id="Phobius"/>
    </source>
</evidence>
<protein>
    <submittedName>
        <fullName evidence="2">Sensor histidine kinase YesM</fullName>
    </submittedName>
</protein>
<gene>
    <name evidence="2" type="ORF">HDF22_005641</name>
</gene>
<dbReference type="RefSeq" id="WP_183589964.1">
    <property type="nucleotide sequence ID" value="NZ_JACHCA010000025.1"/>
</dbReference>
<name>A0A841JKG2_9SPHI</name>
<dbReference type="Proteomes" id="UP000548326">
    <property type="component" value="Unassembled WGS sequence"/>
</dbReference>
<evidence type="ECO:0000313" key="2">
    <source>
        <dbReference type="EMBL" id="MBB6131490.1"/>
    </source>
</evidence>
<dbReference type="EMBL" id="JACHCA010000025">
    <property type="protein sequence ID" value="MBB6131490.1"/>
    <property type="molecule type" value="Genomic_DNA"/>
</dbReference>
<dbReference type="GO" id="GO:0016301">
    <property type="term" value="F:kinase activity"/>
    <property type="evidence" value="ECO:0007669"/>
    <property type="project" value="UniProtKB-KW"/>
</dbReference>
<feature type="transmembrane region" description="Helical" evidence="1">
    <location>
        <begin position="169"/>
        <end position="188"/>
    </location>
</feature>
<proteinExistence type="predicted"/>